<sequence>MDTTRAQEKALDDELVTPENRPKIGKRSLGVSQVENQNSKKNNDSIYPPRSSPKSLTDYFMRQRIRQYQREQDVLVRLALFPEDDFMFTTIRVIFKHKDTQVYAAIIPQHLTNQAMLESEAYMTYRVYATGEMTPKPKSKKKKYDSESSPKTKPTQDSKGKRIKTLAKGDKPAKMKQSATKSKGLTVLSEVALSEADQLKLASKRSKKEFHSSHASGSGAGDKLEVPDVPENRSESEKESWTFNDEDDDQENVSGETKLDDDGYDFVHLNLSTYNADDQEEEKANDDDEVSYDKKVSTPPDYEIKDEEENQEDDNNVMGGEQEDEDLVQQQSSSISSDLMSKFINPSLDTSIDSILNLNVQSDILVNVLVSATTETPSSDTTIPQPPIPIIQPQQQTHDSTTTTTFLEIPNFASLFGFERRVSSLEIELSELKQTNQFTEDLSSIPGIVDNYLAIKEQVKDQLPQILPKEVSNFAPPVIEKLIIESRDEVTLEKVSSQPHSTYEVAFTLTEFELKKILINKKEKRPAFRLLKGTRSNYAELEYDFEECYKALSEKLDWENPEGGDYPFDLSKPLPLITRGKRQRLPFEYFINNDIKYLQGGVSTMTYTMSTTKTKAAQYDLPGIEDMVPNIWNRQSKGDVNSTKRILVVTHVKVMRKDEYGYLEEIVARRADNVLYRFKEGDDVADFAIALRMFTRSLRNRLMRSDGLYKFSDGTLTRLLSSLKDITKNIDMEYLPKRRWSTLEKKRAHFMINDINKLLKERRMMRSLEKFVGGRLYGTDLRLLQRII</sequence>
<feature type="region of interest" description="Disordered" evidence="2">
    <location>
        <begin position="202"/>
        <end position="334"/>
    </location>
</feature>
<organism evidence="3 4">
    <name type="scientific">Tanacetum coccineum</name>
    <dbReference type="NCBI Taxonomy" id="301880"/>
    <lineage>
        <taxon>Eukaryota</taxon>
        <taxon>Viridiplantae</taxon>
        <taxon>Streptophyta</taxon>
        <taxon>Embryophyta</taxon>
        <taxon>Tracheophyta</taxon>
        <taxon>Spermatophyta</taxon>
        <taxon>Magnoliopsida</taxon>
        <taxon>eudicotyledons</taxon>
        <taxon>Gunneridae</taxon>
        <taxon>Pentapetalae</taxon>
        <taxon>asterids</taxon>
        <taxon>campanulids</taxon>
        <taxon>Asterales</taxon>
        <taxon>Asteraceae</taxon>
        <taxon>Asteroideae</taxon>
        <taxon>Anthemideae</taxon>
        <taxon>Anthemidinae</taxon>
        <taxon>Tanacetum</taxon>
    </lineage>
</organism>
<reference evidence="3" key="1">
    <citation type="journal article" date="2022" name="Int. J. Mol. Sci.">
        <title>Draft Genome of Tanacetum Coccineum: Genomic Comparison of Closely Related Tanacetum-Family Plants.</title>
        <authorList>
            <person name="Yamashiro T."/>
            <person name="Shiraishi A."/>
            <person name="Nakayama K."/>
            <person name="Satake H."/>
        </authorList>
    </citation>
    <scope>NUCLEOTIDE SEQUENCE</scope>
</reference>
<proteinExistence type="predicted"/>
<reference evidence="3" key="2">
    <citation type="submission" date="2022-01" db="EMBL/GenBank/DDBJ databases">
        <authorList>
            <person name="Yamashiro T."/>
            <person name="Shiraishi A."/>
            <person name="Satake H."/>
            <person name="Nakayama K."/>
        </authorList>
    </citation>
    <scope>NUCLEOTIDE SEQUENCE</scope>
</reference>
<name>A0ABQ5ICV7_9ASTR</name>
<gene>
    <name evidence="3" type="ORF">Tco_1093358</name>
</gene>
<feature type="compositionally biased region" description="Basic and acidic residues" evidence="2">
    <location>
        <begin position="144"/>
        <end position="160"/>
    </location>
</feature>
<dbReference type="Proteomes" id="UP001151760">
    <property type="component" value="Unassembled WGS sequence"/>
</dbReference>
<evidence type="ECO:0000256" key="1">
    <source>
        <dbReference type="SAM" id="Coils"/>
    </source>
</evidence>
<feature type="region of interest" description="Disordered" evidence="2">
    <location>
        <begin position="376"/>
        <end position="395"/>
    </location>
</feature>
<comment type="caution">
    <text evidence="3">The sequence shown here is derived from an EMBL/GenBank/DDBJ whole genome shotgun (WGS) entry which is preliminary data.</text>
</comment>
<feature type="region of interest" description="Disordered" evidence="2">
    <location>
        <begin position="1"/>
        <end position="54"/>
    </location>
</feature>
<accession>A0ABQ5ICV7</accession>
<protein>
    <submittedName>
        <fullName evidence="3">Uncharacterized protein</fullName>
    </submittedName>
</protein>
<feature type="compositionally biased region" description="Acidic residues" evidence="2">
    <location>
        <begin position="277"/>
        <end position="290"/>
    </location>
</feature>
<keyword evidence="1" id="KW-0175">Coiled coil</keyword>
<feature type="compositionally biased region" description="Acidic residues" evidence="2">
    <location>
        <begin position="304"/>
        <end position="327"/>
    </location>
</feature>
<feature type="compositionally biased region" description="Basic and acidic residues" evidence="2">
    <location>
        <begin position="1"/>
        <end position="12"/>
    </location>
</feature>
<feature type="compositionally biased region" description="Polar residues" evidence="2">
    <location>
        <begin position="30"/>
        <end position="40"/>
    </location>
</feature>
<feature type="compositionally biased region" description="Basic and acidic residues" evidence="2">
    <location>
        <begin position="222"/>
        <end position="240"/>
    </location>
</feature>
<feature type="coiled-coil region" evidence="1">
    <location>
        <begin position="415"/>
        <end position="442"/>
    </location>
</feature>
<dbReference type="EMBL" id="BQNB010020618">
    <property type="protein sequence ID" value="GJT97840.1"/>
    <property type="molecule type" value="Genomic_DNA"/>
</dbReference>
<keyword evidence="4" id="KW-1185">Reference proteome</keyword>
<feature type="region of interest" description="Disordered" evidence="2">
    <location>
        <begin position="133"/>
        <end position="182"/>
    </location>
</feature>
<evidence type="ECO:0000256" key="2">
    <source>
        <dbReference type="SAM" id="MobiDB-lite"/>
    </source>
</evidence>
<evidence type="ECO:0000313" key="3">
    <source>
        <dbReference type="EMBL" id="GJT97840.1"/>
    </source>
</evidence>
<evidence type="ECO:0000313" key="4">
    <source>
        <dbReference type="Proteomes" id="UP001151760"/>
    </source>
</evidence>